<dbReference type="GO" id="GO:0001731">
    <property type="term" value="P:formation of translation preinitiation complex"/>
    <property type="evidence" value="ECO:0007669"/>
    <property type="project" value="TreeGrafter"/>
</dbReference>
<proteinExistence type="inferred from homology"/>
<dbReference type="PANTHER" id="PTHR22798:SF0">
    <property type="entry name" value="MALIGNANT T-CELL-AMPLIFIED SEQUENCE 1"/>
    <property type="match status" value="1"/>
</dbReference>
<dbReference type="InterPro" id="IPR016437">
    <property type="entry name" value="MCT-1/Tma20"/>
</dbReference>
<dbReference type="InterPro" id="IPR015947">
    <property type="entry name" value="PUA-like_sf"/>
</dbReference>
<dbReference type="AlphaFoldDB" id="A0A4U5MEW3"/>
<dbReference type="Proteomes" id="UP000298663">
    <property type="component" value="Unassembled WGS sequence"/>
</dbReference>
<evidence type="ECO:0000256" key="2">
    <source>
        <dbReference type="ARBA" id="ARBA00008955"/>
    </source>
</evidence>
<keyword evidence="7" id="KW-1185">Reference proteome</keyword>
<dbReference type="PIRSF" id="PIRSF005067">
    <property type="entry name" value="Tma_RNA-bind_prd"/>
    <property type="match status" value="1"/>
</dbReference>
<dbReference type="STRING" id="34508.A0A4U5MEW3"/>
<dbReference type="Pfam" id="PF01472">
    <property type="entry name" value="PUA"/>
    <property type="match status" value="1"/>
</dbReference>
<dbReference type="PANTHER" id="PTHR22798">
    <property type="entry name" value="MCT-1 PROTEIN"/>
    <property type="match status" value="1"/>
</dbReference>
<protein>
    <recommendedName>
        <fullName evidence="5">PUA domain-containing protein</fullName>
    </recommendedName>
</protein>
<evidence type="ECO:0000256" key="4">
    <source>
        <dbReference type="PIRNR" id="PIRNR005067"/>
    </source>
</evidence>
<comment type="similarity">
    <text evidence="2">Belongs to the MCTS1 family.</text>
</comment>
<dbReference type="InterPro" id="IPR041366">
    <property type="entry name" value="Pre-PUA"/>
</dbReference>
<dbReference type="CDD" id="cd21155">
    <property type="entry name" value="PUA_MCTS-1-like"/>
    <property type="match status" value="1"/>
</dbReference>
<evidence type="ECO:0000256" key="1">
    <source>
        <dbReference type="ARBA" id="ARBA00004496"/>
    </source>
</evidence>
<name>A0A4U5MEW3_STECR</name>
<dbReference type="GO" id="GO:0003723">
    <property type="term" value="F:RNA binding"/>
    <property type="evidence" value="ECO:0007669"/>
    <property type="project" value="InterPro"/>
</dbReference>
<keyword evidence="3 4" id="KW-0963">Cytoplasm</keyword>
<dbReference type="NCBIfam" id="TIGR00451">
    <property type="entry name" value="unchar_dom_2"/>
    <property type="match status" value="1"/>
</dbReference>
<dbReference type="EMBL" id="AZBU02000008">
    <property type="protein sequence ID" value="TKR67714.1"/>
    <property type="molecule type" value="Genomic_DNA"/>
</dbReference>
<dbReference type="GO" id="GO:0002188">
    <property type="term" value="P:translation reinitiation"/>
    <property type="evidence" value="ECO:0007669"/>
    <property type="project" value="UniProtKB-ARBA"/>
</dbReference>
<dbReference type="PROSITE" id="PS50890">
    <property type="entry name" value="PUA"/>
    <property type="match status" value="1"/>
</dbReference>
<reference evidence="6 7" key="1">
    <citation type="journal article" date="2015" name="Genome Biol.">
        <title>Comparative genomics of Steinernema reveals deeply conserved gene regulatory networks.</title>
        <authorList>
            <person name="Dillman A.R."/>
            <person name="Macchietto M."/>
            <person name="Porter C.F."/>
            <person name="Rogers A."/>
            <person name="Williams B."/>
            <person name="Antoshechkin I."/>
            <person name="Lee M.M."/>
            <person name="Goodwin Z."/>
            <person name="Lu X."/>
            <person name="Lewis E.E."/>
            <person name="Goodrich-Blair H."/>
            <person name="Stock S.P."/>
            <person name="Adams B.J."/>
            <person name="Sternberg P.W."/>
            <person name="Mortazavi A."/>
        </authorList>
    </citation>
    <scope>NUCLEOTIDE SEQUENCE [LARGE SCALE GENOMIC DNA]</scope>
    <source>
        <strain evidence="6 7">ALL</strain>
    </source>
</reference>
<evidence type="ECO:0000313" key="6">
    <source>
        <dbReference type="EMBL" id="TKR67714.1"/>
    </source>
</evidence>
<dbReference type="FunFam" id="3.10.400.20:FF:000001">
    <property type="entry name" value="Malignant T-cell-amplified sequence 1"/>
    <property type="match status" value="1"/>
</dbReference>
<organism evidence="6 7">
    <name type="scientific">Steinernema carpocapsae</name>
    <name type="common">Entomopathogenic nematode</name>
    <dbReference type="NCBI Taxonomy" id="34508"/>
    <lineage>
        <taxon>Eukaryota</taxon>
        <taxon>Metazoa</taxon>
        <taxon>Ecdysozoa</taxon>
        <taxon>Nematoda</taxon>
        <taxon>Chromadorea</taxon>
        <taxon>Rhabditida</taxon>
        <taxon>Tylenchina</taxon>
        <taxon>Panagrolaimomorpha</taxon>
        <taxon>Strongyloidoidea</taxon>
        <taxon>Steinernematidae</taxon>
        <taxon>Steinernema</taxon>
    </lineage>
</organism>
<comment type="subcellular location">
    <subcellularLocation>
        <location evidence="1 4">Cytoplasm</location>
    </subcellularLocation>
</comment>
<gene>
    <name evidence="6" type="ORF">L596_023822</name>
</gene>
<comment type="caution">
    <text evidence="6">The sequence shown here is derived from an EMBL/GenBank/DDBJ whole genome shotgun (WGS) entry which is preliminary data.</text>
</comment>
<dbReference type="InterPro" id="IPR002478">
    <property type="entry name" value="PUA"/>
</dbReference>
<evidence type="ECO:0000313" key="7">
    <source>
        <dbReference type="Proteomes" id="UP000298663"/>
    </source>
</evidence>
<dbReference type="CDD" id="cd11609">
    <property type="entry name" value="MCT1_N"/>
    <property type="match status" value="1"/>
</dbReference>
<dbReference type="OrthoDB" id="10249667at2759"/>
<accession>A0A4U5MEW3</accession>
<dbReference type="SMART" id="SM00359">
    <property type="entry name" value="PUA"/>
    <property type="match status" value="1"/>
</dbReference>
<evidence type="ECO:0000259" key="5">
    <source>
        <dbReference type="SMART" id="SM00359"/>
    </source>
</evidence>
<feature type="domain" description="PUA" evidence="5">
    <location>
        <begin position="94"/>
        <end position="173"/>
    </location>
</feature>
<dbReference type="GO" id="GO:0005737">
    <property type="term" value="C:cytoplasm"/>
    <property type="evidence" value="ECO:0007669"/>
    <property type="project" value="UniProtKB-SubCell"/>
</dbReference>
<sequence>MFKKFDEREDIAGSQQLKTSVQKGIRNKLIEQFPNLEEVMNDILPKKENFKLIKCKDHMELIAGHDGTVLFVKHRDLPYIPTLRLLHKYPFILPHQQVDKGAIKFVLNGSQIMCPGLTSPGAKLDESIAEEAVVAVMAEGKQNALGIGLMKMSGAAIRGVNKGIGIDNIHYLNDGLWKLTKVQ</sequence>
<evidence type="ECO:0000256" key="3">
    <source>
        <dbReference type="ARBA" id="ARBA00022490"/>
    </source>
</evidence>
<dbReference type="Gene3D" id="3.10.400.20">
    <property type="match status" value="1"/>
</dbReference>
<dbReference type="SUPFAM" id="SSF88697">
    <property type="entry name" value="PUA domain-like"/>
    <property type="match status" value="1"/>
</dbReference>
<dbReference type="Pfam" id="PF17832">
    <property type="entry name" value="Pre-PUA"/>
    <property type="match status" value="1"/>
</dbReference>
<reference evidence="6 7" key="2">
    <citation type="journal article" date="2019" name="G3 (Bethesda)">
        <title>Hybrid Assembly of the Genome of the Entomopathogenic Nematode Steinernema carpocapsae Identifies the X-Chromosome.</title>
        <authorList>
            <person name="Serra L."/>
            <person name="Macchietto M."/>
            <person name="Macias-Munoz A."/>
            <person name="McGill C.J."/>
            <person name="Rodriguez I.M."/>
            <person name="Rodriguez B."/>
            <person name="Murad R."/>
            <person name="Mortazavi A."/>
        </authorList>
    </citation>
    <scope>NUCLEOTIDE SEQUENCE [LARGE SCALE GENOMIC DNA]</scope>
    <source>
        <strain evidence="6 7">ALL</strain>
    </source>
</reference>
<dbReference type="InterPro" id="IPR004521">
    <property type="entry name" value="Uncharacterised_CHP00451"/>
</dbReference>